<dbReference type="PANTHER" id="PTHR48111:SF22">
    <property type="entry name" value="REGULATOR OF RPOS"/>
    <property type="match status" value="1"/>
</dbReference>
<protein>
    <recommendedName>
        <fullName evidence="1">Stage 0 sporulation protein A homolog</fullName>
    </recommendedName>
</protein>
<keyword evidence="6" id="KW-0804">Transcription</keyword>
<feature type="DNA-binding region" description="OmpR/PhoB-type" evidence="9">
    <location>
        <begin position="123"/>
        <end position="221"/>
    </location>
</feature>
<dbReference type="Gene3D" id="6.10.250.690">
    <property type="match status" value="1"/>
</dbReference>
<sequence length="223" mass="25299">MRILVVEDEPELNKLISKILTDEGYAVDSCLDGCEAVDYIESADYDGIVLDIMLPSIDGLEILHRMRGAGDNTPVLLLTARDSIEDRVNGLDTGADDYLVKPFAYEELLARLRVLLRGKNGSPNLLVLGDLKLDPASHRVFLAEEELFLSGREFAILEYFMRNPGVVLSRPRIEEHIWSYDYDGGSNVVDVYIRKLRNLLHREGRPQLIHTVRNVGYVMRLEK</sequence>
<evidence type="ECO:0000256" key="9">
    <source>
        <dbReference type="PROSITE-ProRule" id="PRU01091"/>
    </source>
</evidence>
<dbReference type="PANTHER" id="PTHR48111">
    <property type="entry name" value="REGULATOR OF RPOS"/>
    <property type="match status" value="1"/>
</dbReference>
<dbReference type="Pfam" id="PF00072">
    <property type="entry name" value="Response_reg"/>
    <property type="match status" value="1"/>
</dbReference>
<dbReference type="RefSeq" id="WP_186858169.1">
    <property type="nucleotide sequence ID" value="NZ_JACOON010000005.1"/>
</dbReference>
<accession>A0ABR7EFX9</accession>
<evidence type="ECO:0000313" key="13">
    <source>
        <dbReference type="Proteomes" id="UP000606889"/>
    </source>
</evidence>
<gene>
    <name evidence="12" type="ORF">H8S18_10015</name>
</gene>
<evidence type="ECO:0000259" key="11">
    <source>
        <dbReference type="PROSITE" id="PS51755"/>
    </source>
</evidence>
<dbReference type="InterPro" id="IPR036388">
    <property type="entry name" value="WH-like_DNA-bd_sf"/>
</dbReference>
<evidence type="ECO:0000259" key="10">
    <source>
        <dbReference type="PROSITE" id="PS50110"/>
    </source>
</evidence>
<dbReference type="Gene3D" id="1.10.10.10">
    <property type="entry name" value="Winged helix-like DNA-binding domain superfamily/Winged helix DNA-binding domain"/>
    <property type="match status" value="1"/>
</dbReference>
<evidence type="ECO:0000313" key="12">
    <source>
        <dbReference type="EMBL" id="MBC5648672.1"/>
    </source>
</evidence>
<dbReference type="SMART" id="SM00448">
    <property type="entry name" value="REC"/>
    <property type="match status" value="1"/>
</dbReference>
<evidence type="ECO:0000256" key="1">
    <source>
        <dbReference type="ARBA" id="ARBA00018672"/>
    </source>
</evidence>
<organism evidence="12 13">
    <name type="scientific">Christensenella tenuis</name>
    <dbReference type="NCBI Taxonomy" id="2763033"/>
    <lineage>
        <taxon>Bacteria</taxon>
        <taxon>Bacillati</taxon>
        <taxon>Bacillota</taxon>
        <taxon>Clostridia</taxon>
        <taxon>Christensenellales</taxon>
        <taxon>Christensenellaceae</taxon>
        <taxon>Christensenella</taxon>
    </lineage>
</organism>
<reference evidence="12 13" key="1">
    <citation type="submission" date="2020-08" db="EMBL/GenBank/DDBJ databases">
        <title>Genome public.</title>
        <authorList>
            <person name="Liu C."/>
            <person name="Sun Q."/>
        </authorList>
    </citation>
    <scope>NUCLEOTIDE SEQUENCE [LARGE SCALE GENOMIC DNA]</scope>
    <source>
        <strain evidence="12 13">NSJ-35</strain>
    </source>
</reference>
<feature type="domain" description="OmpR/PhoB-type" evidence="11">
    <location>
        <begin position="123"/>
        <end position="221"/>
    </location>
</feature>
<dbReference type="InterPro" id="IPR001789">
    <property type="entry name" value="Sig_transdc_resp-reg_receiver"/>
</dbReference>
<dbReference type="EMBL" id="JACOON010000005">
    <property type="protein sequence ID" value="MBC5648672.1"/>
    <property type="molecule type" value="Genomic_DNA"/>
</dbReference>
<dbReference type="Gene3D" id="3.40.50.2300">
    <property type="match status" value="1"/>
</dbReference>
<dbReference type="SMART" id="SM00862">
    <property type="entry name" value="Trans_reg_C"/>
    <property type="match status" value="1"/>
</dbReference>
<dbReference type="CDD" id="cd00383">
    <property type="entry name" value="trans_reg_C"/>
    <property type="match status" value="1"/>
</dbReference>
<keyword evidence="5 9" id="KW-0238">DNA-binding</keyword>
<evidence type="ECO:0000256" key="7">
    <source>
        <dbReference type="ARBA" id="ARBA00024867"/>
    </source>
</evidence>
<keyword evidence="4" id="KW-0805">Transcription regulation</keyword>
<feature type="modified residue" description="4-aspartylphosphate" evidence="8">
    <location>
        <position position="51"/>
    </location>
</feature>
<feature type="domain" description="Response regulatory" evidence="10">
    <location>
        <begin position="2"/>
        <end position="116"/>
    </location>
</feature>
<dbReference type="CDD" id="cd19935">
    <property type="entry name" value="REC_OmpR_CusR-like"/>
    <property type="match status" value="1"/>
</dbReference>
<dbReference type="InterPro" id="IPR039420">
    <property type="entry name" value="WalR-like"/>
</dbReference>
<dbReference type="InterPro" id="IPR001867">
    <property type="entry name" value="OmpR/PhoB-type_DNA-bd"/>
</dbReference>
<name>A0ABR7EFX9_9FIRM</name>
<dbReference type="InterPro" id="IPR011006">
    <property type="entry name" value="CheY-like_superfamily"/>
</dbReference>
<keyword evidence="2 8" id="KW-0597">Phosphoprotein</keyword>
<comment type="caution">
    <text evidence="12">The sequence shown here is derived from an EMBL/GenBank/DDBJ whole genome shotgun (WGS) entry which is preliminary data.</text>
</comment>
<evidence type="ECO:0000256" key="6">
    <source>
        <dbReference type="ARBA" id="ARBA00023163"/>
    </source>
</evidence>
<dbReference type="SUPFAM" id="SSF52172">
    <property type="entry name" value="CheY-like"/>
    <property type="match status" value="1"/>
</dbReference>
<dbReference type="Pfam" id="PF00486">
    <property type="entry name" value="Trans_reg_C"/>
    <property type="match status" value="1"/>
</dbReference>
<keyword evidence="3" id="KW-0902">Two-component regulatory system</keyword>
<evidence type="ECO:0000256" key="2">
    <source>
        <dbReference type="ARBA" id="ARBA00022553"/>
    </source>
</evidence>
<proteinExistence type="predicted"/>
<evidence type="ECO:0000256" key="8">
    <source>
        <dbReference type="PROSITE-ProRule" id="PRU00169"/>
    </source>
</evidence>
<evidence type="ECO:0000256" key="4">
    <source>
        <dbReference type="ARBA" id="ARBA00023015"/>
    </source>
</evidence>
<evidence type="ECO:0000256" key="5">
    <source>
        <dbReference type="ARBA" id="ARBA00023125"/>
    </source>
</evidence>
<dbReference type="Proteomes" id="UP000606889">
    <property type="component" value="Unassembled WGS sequence"/>
</dbReference>
<comment type="function">
    <text evidence="7">May play the central regulatory role in sporulation. It may be an element of the effector pathway responsible for the activation of sporulation genes in response to nutritional stress. Spo0A may act in concert with spo0H (a sigma factor) to control the expression of some genes that are critical to the sporulation process.</text>
</comment>
<evidence type="ECO:0000256" key="3">
    <source>
        <dbReference type="ARBA" id="ARBA00023012"/>
    </source>
</evidence>
<dbReference type="PROSITE" id="PS50110">
    <property type="entry name" value="RESPONSE_REGULATORY"/>
    <property type="match status" value="1"/>
</dbReference>
<dbReference type="PROSITE" id="PS51755">
    <property type="entry name" value="OMPR_PHOB"/>
    <property type="match status" value="1"/>
</dbReference>
<keyword evidence="13" id="KW-1185">Reference proteome</keyword>